<dbReference type="EMBL" id="CADCTP010000293">
    <property type="protein sequence ID" value="CAA9275444.1"/>
    <property type="molecule type" value="Genomic_DNA"/>
</dbReference>
<accession>A0A6J4JEY3</accession>
<dbReference type="SUPFAM" id="SSF81301">
    <property type="entry name" value="Nucleotidyltransferase"/>
    <property type="match status" value="1"/>
</dbReference>
<gene>
    <name evidence="1" type="ORF">AVDCRST_MAG41-3203</name>
</gene>
<protein>
    <recommendedName>
        <fullName evidence="2">Polymerase nucleotidyl transferase domain-containing protein</fullName>
    </recommendedName>
</protein>
<dbReference type="AlphaFoldDB" id="A0A6J4JEY3"/>
<name>A0A6J4JEY3_9ACTN</name>
<dbReference type="InterPro" id="IPR043519">
    <property type="entry name" value="NT_sf"/>
</dbReference>
<evidence type="ECO:0008006" key="2">
    <source>
        <dbReference type="Google" id="ProtNLM"/>
    </source>
</evidence>
<evidence type="ECO:0000313" key="1">
    <source>
        <dbReference type="EMBL" id="CAA9275444.1"/>
    </source>
</evidence>
<reference evidence="1" key="1">
    <citation type="submission" date="2020-02" db="EMBL/GenBank/DDBJ databases">
        <authorList>
            <person name="Meier V. D."/>
        </authorList>
    </citation>
    <scope>NUCLEOTIDE SEQUENCE</scope>
    <source>
        <strain evidence="1">AVDCRST_MAG41</strain>
    </source>
</reference>
<sequence>MSLAVQDALRSRFEAHLALHGLSPEQVLEQVDDVFGDPLLVVATGSVLAGHGNEHSDLDLYVVVPDEVASMLPLMSYPKGARIDVLLHGAGSVTERHAQLAAGWPGPEVSPASFHRRRKSVDSLSRFGTGLVLASDGGTWAGWQRSVRADVDGWVAGWWAAEAVRKRLAARVLLAAGRSRLAALKAGEALIAALDRRAALAGESYFRWKWLGEKLRRLGDAQGLEWFRLALCPPVDPAAAHAYAARLDGLVGELLADLDTTGWQAHLEPAPGTTRHPFGGETLVTRWAMRTVAVDADSPAGTEPHWAYGLGEPWHPDVAGLFAEDLLWLGLRRPA</sequence>
<dbReference type="CDD" id="cd05403">
    <property type="entry name" value="NT_KNTase_like"/>
    <property type="match status" value="1"/>
</dbReference>
<proteinExistence type="predicted"/>
<organism evidence="1">
    <name type="scientific">uncultured Mycobacteriales bacterium</name>
    <dbReference type="NCBI Taxonomy" id="581187"/>
    <lineage>
        <taxon>Bacteria</taxon>
        <taxon>Bacillati</taxon>
        <taxon>Actinomycetota</taxon>
        <taxon>Actinomycetes</taxon>
        <taxon>Mycobacteriales</taxon>
        <taxon>environmental samples</taxon>
    </lineage>
</organism>